<feature type="domain" description="Pyrrolo-quinoline quinone repeat" evidence="2">
    <location>
        <begin position="63"/>
        <end position="209"/>
    </location>
</feature>
<dbReference type="EMBL" id="QPEX01000033">
    <property type="protein sequence ID" value="RCS46135.1"/>
    <property type="molecule type" value="Genomic_DNA"/>
</dbReference>
<protein>
    <submittedName>
        <fullName evidence="3">Polyvinylalcohol dehydrogenase</fullName>
    </submittedName>
</protein>
<dbReference type="OrthoDB" id="229752at2"/>
<feature type="chain" id="PRO_5016934040" evidence="1">
    <location>
        <begin position="24"/>
        <end position="430"/>
    </location>
</feature>
<dbReference type="AlphaFoldDB" id="A0A368KNY0"/>
<sequence>MFMRTRVLTIVLVCIGWAIPSFAAEKDANWPQWRGPDRDGKSTETGLLASWEEKQPELLWMGEGLGQGYASVSIVGDNLYTTGNFDDGQAVVCFDLKRKKVAWKQFLTSQVPEHGYSGSRCTPTVDGNDLYVEMSDGTIARLNRMNGKVYWKKNLMEEYGASKPQWGFAESPLIDGDRLICGAGSAKALLVCLAKKSGKEIWSTPGAEADLGGKGKDEAGYSSTLVCNAAGKKQYVKLIGRGVIGVDAANGKLLWSYNPVANDTANIPDPIISGDYIFTSTGYGTGAALLHLTNNGGEINAEEVYFLNANEFQNHHGGMIQVGDYIYAGTKHNKGFPTCVEMKTGEIQWGGDIRPVGSGSAAVTYADGNLIFRYQDGTLALIEANPKEYVLKGSFKPEYQERESWSHPVVANGKLYLREQDKLMCYDLAP</sequence>
<proteinExistence type="predicted"/>
<dbReference type="Gene3D" id="2.130.10.10">
    <property type="entry name" value="YVTN repeat-like/Quinoprotein amine dehydrogenase"/>
    <property type="match status" value="1"/>
</dbReference>
<evidence type="ECO:0000313" key="4">
    <source>
        <dbReference type="Proteomes" id="UP000253562"/>
    </source>
</evidence>
<evidence type="ECO:0000313" key="3">
    <source>
        <dbReference type="EMBL" id="RCS46135.1"/>
    </source>
</evidence>
<accession>A0A368KNY0</accession>
<organism evidence="3 4">
    <name type="scientific">Bremerella cremea</name>
    <dbReference type="NCBI Taxonomy" id="1031537"/>
    <lineage>
        <taxon>Bacteria</taxon>
        <taxon>Pseudomonadati</taxon>
        <taxon>Planctomycetota</taxon>
        <taxon>Planctomycetia</taxon>
        <taxon>Pirellulales</taxon>
        <taxon>Pirellulaceae</taxon>
        <taxon>Bremerella</taxon>
    </lineage>
</organism>
<dbReference type="RefSeq" id="WP_114370027.1">
    <property type="nucleotide sequence ID" value="NZ_QPEX01000033.1"/>
</dbReference>
<comment type="caution">
    <text evidence="3">The sequence shown here is derived from an EMBL/GenBank/DDBJ whole genome shotgun (WGS) entry which is preliminary data.</text>
</comment>
<reference evidence="3 4" key="1">
    <citation type="submission" date="2018-07" db="EMBL/GenBank/DDBJ databases">
        <title>Comparative genomes isolates from brazilian mangrove.</title>
        <authorList>
            <person name="De Araujo J.E."/>
            <person name="Taketani R.G."/>
            <person name="Silva M.C.P."/>
            <person name="Lourenco M.V."/>
            <person name="Oliveira V.M."/>
            <person name="Andreote F.D."/>
        </authorList>
    </citation>
    <scope>NUCLEOTIDE SEQUENCE [LARGE SCALE GENOMIC DNA]</scope>
    <source>
        <strain evidence="3 4">HEX PRIS-MGV</strain>
    </source>
</reference>
<gene>
    <name evidence="3" type="ORF">DTL42_16775</name>
</gene>
<evidence type="ECO:0000256" key="1">
    <source>
        <dbReference type="SAM" id="SignalP"/>
    </source>
</evidence>
<keyword evidence="1" id="KW-0732">Signal</keyword>
<feature type="signal peptide" evidence="1">
    <location>
        <begin position="1"/>
        <end position="23"/>
    </location>
</feature>
<dbReference type="InterPro" id="IPR015943">
    <property type="entry name" value="WD40/YVTN_repeat-like_dom_sf"/>
</dbReference>
<evidence type="ECO:0000259" key="2">
    <source>
        <dbReference type="Pfam" id="PF13360"/>
    </source>
</evidence>
<dbReference type="PANTHER" id="PTHR34512">
    <property type="entry name" value="CELL SURFACE PROTEIN"/>
    <property type="match status" value="1"/>
</dbReference>
<dbReference type="PANTHER" id="PTHR34512:SF30">
    <property type="entry name" value="OUTER MEMBRANE PROTEIN ASSEMBLY FACTOR BAMB"/>
    <property type="match status" value="1"/>
</dbReference>
<dbReference type="InterPro" id="IPR002372">
    <property type="entry name" value="PQQ_rpt_dom"/>
</dbReference>
<dbReference type="InterPro" id="IPR011047">
    <property type="entry name" value="Quinoprotein_ADH-like_sf"/>
</dbReference>
<name>A0A368KNY0_9BACT</name>
<dbReference type="Proteomes" id="UP000253562">
    <property type="component" value="Unassembled WGS sequence"/>
</dbReference>
<dbReference type="SUPFAM" id="SSF50998">
    <property type="entry name" value="Quinoprotein alcohol dehydrogenase-like"/>
    <property type="match status" value="1"/>
</dbReference>
<dbReference type="Pfam" id="PF13360">
    <property type="entry name" value="PQQ_2"/>
    <property type="match status" value="1"/>
</dbReference>